<keyword evidence="1" id="KW-0378">Hydrolase</keyword>
<dbReference type="InterPro" id="IPR006179">
    <property type="entry name" value="5_nucleotidase/apyrase"/>
</dbReference>
<feature type="chain" id="PRO_5005128272" evidence="1">
    <location>
        <begin position="22"/>
        <end position="678"/>
    </location>
</feature>
<accession>E6W0K8</accession>
<dbReference type="InterPro" id="IPR029052">
    <property type="entry name" value="Metallo-depent_PP-like"/>
</dbReference>
<evidence type="ECO:0000313" key="3">
    <source>
        <dbReference type="EMBL" id="ADU65260.1"/>
    </source>
</evidence>
<name>E6W0K8_DESIS</name>
<sequence length="678" mass="70209">MKMRLFAALALALGCSVFMFGCGSSSSSKNDDSAVDFSLQLLHFADVDGGGTRALENVEYFSALVEYFRAEMPESTLLVSSGDNYIPGPVYQASAELPAEIIGKAGVGRGEIAMMNAMGLQVSAVGNHDLDGGPSAFAGIITPDGGWEGAQFPWISANLDYSSESSLASLTVESAQEADTIAGKLAPSVVITVNGEPIGLVGAVTPGLASITSTGNIDVLPDSDDIDALAAVIQAAVDELRDADVNKIILLAHMQQISVEKQLAVRLSGVDIIVAGGSNTLLADSNDVLHPGDSAADTYPLVFESPENEPVLVVNTDGDYKYLGRLVVGFDSHGRIVMDSLDPGVNGAYAALSSVVPATAEPIPAVVDIADALRAVLQAKDGNVAGYTSVFLEGRRNAVRSKETNLGNLSADANLWYATRADGTVVLSLKNGGGIRAQIGQVIAPPGSTDASDISLLPPQANSFKAAGAISQLDIETSLAFNNTLSLVSVTAAELWDIMEHAVASANPGATPGAFPQIGGLRFSFDPSATARTAGDTNAGAMTTGERISVLMVGDDVLVSGGVLQGDPSRAFRMVTLNFLVSCVPDTGGAFDDNCGDGYPFKGLSDPDRKDLVEDFAASAYDPGEVDFADSGSEQDALAEFLRHIHGSVNDAYAVEEVPVAENTRIVNLSAQADITLP</sequence>
<dbReference type="InterPro" id="IPR008334">
    <property type="entry name" value="5'-Nucleotdase_C"/>
</dbReference>
<dbReference type="GO" id="GO:0008768">
    <property type="term" value="F:UDP-sugar diphosphatase activity"/>
    <property type="evidence" value="ECO:0007669"/>
    <property type="project" value="TreeGrafter"/>
</dbReference>
<dbReference type="PRINTS" id="PR01607">
    <property type="entry name" value="APYRASEFAMLY"/>
</dbReference>
<dbReference type="Gene3D" id="3.90.780.10">
    <property type="entry name" value="5'-Nucleotidase, C-terminal domain"/>
    <property type="match status" value="1"/>
</dbReference>
<dbReference type="InterPro" id="IPR036907">
    <property type="entry name" value="5'-Nucleotdase_C_sf"/>
</dbReference>
<dbReference type="SUPFAM" id="SSF55816">
    <property type="entry name" value="5'-nucleotidase (syn. UDP-sugar hydrolase), C-terminal domain"/>
    <property type="match status" value="1"/>
</dbReference>
<evidence type="ECO:0000256" key="1">
    <source>
        <dbReference type="RuleBase" id="RU362119"/>
    </source>
</evidence>
<dbReference type="OrthoDB" id="9803927at2"/>
<dbReference type="GO" id="GO:0009166">
    <property type="term" value="P:nucleotide catabolic process"/>
    <property type="evidence" value="ECO:0007669"/>
    <property type="project" value="InterPro"/>
</dbReference>
<dbReference type="Gene3D" id="3.60.21.10">
    <property type="match status" value="1"/>
</dbReference>
<dbReference type="GO" id="GO:0000166">
    <property type="term" value="F:nucleotide binding"/>
    <property type="evidence" value="ECO:0007669"/>
    <property type="project" value="UniProtKB-KW"/>
</dbReference>
<dbReference type="AlphaFoldDB" id="E6W0K8"/>
<dbReference type="PROSITE" id="PS51257">
    <property type="entry name" value="PROKAR_LIPOPROTEIN"/>
    <property type="match status" value="1"/>
</dbReference>
<dbReference type="GO" id="GO:0008253">
    <property type="term" value="F:5'-nucleotidase activity"/>
    <property type="evidence" value="ECO:0007669"/>
    <property type="project" value="TreeGrafter"/>
</dbReference>
<comment type="similarity">
    <text evidence="1">Belongs to the 5'-nucleotidase family.</text>
</comment>
<dbReference type="Pfam" id="PF02872">
    <property type="entry name" value="5_nucleotid_C"/>
    <property type="match status" value="1"/>
</dbReference>
<dbReference type="eggNOG" id="COG0737">
    <property type="taxonomic scope" value="Bacteria"/>
</dbReference>
<evidence type="ECO:0000313" key="4">
    <source>
        <dbReference type="Proteomes" id="UP000002572"/>
    </source>
</evidence>
<keyword evidence="1" id="KW-0547">Nucleotide-binding</keyword>
<feature type="domain" description="5'-Nucleotidase C-terminal" evidence="2">
    <location>
        <begin position="385"/>
        <end position="581"/>
    </location>
</feature>
<dbReference type="Proteomes" id="UP000002572">
    <property type="component" value="Chromosome"/>
</dbReference>
<dbReference type="RefSeq" id="WP_013505148.1">
    <property type="nucleotide sequence ID" value="NC_014836.1"/>
</dbReference>
<dbReference type="HOGENOM" id="CLU_005854_3_1_0"/>
<evidence type="ECO:0000259" key="2">
    <source>
        <dbReference type="Pfam" id="PF02872"/>
    </source>
</evidence>
<dbReference type="GO" id="GO:0030288">
    <property type="term" value="C:outer membrane-bounded periplasmic space"/>
    <property type="evidence" value="ECO:0007669"/>
    <property type="project" value="TreeGrafter"/>
</dbReference>
<dbReference type="KEGG" id="din:Selin_0511"/>
<dbReference type="PANTHER" id="PTHR11575">
    <property type="entry name" value="5'-NUCLEOTIDASE-RELATED"/>
    <property type="match status" value="1"/>
</dbReference>
<dbReference type="PANTHER" id="PTHR11575:SF24">
    <property type="entry name" value="5'-NUCLEOTIDASE"/>
    <property type="match status" value="1"/>
</dbReference>
<feature type="signal peptide" evidence="1">
    <location>
        <begin position="1"/>
        <end position="21"/>
    </location>
</feature>
<keyword evidence="4" id="KW-1185">Reference proteome</keyword>
<organism evidence="3 4">
    <name type="scientific">Desulfurispirillum indicum (strain ATCC BAA-1389 / DSM 22839 / S5)</name>
    <dbReference type="NCBI Taxonomy" id="653733"/>
    <lineage>
        <taxon>Bacteria</taxon>
        <taxon>Pseudomonadati</taxon>
        <taxon>Chrysiogenota</taxon>
        <taxon>Chrysiogenia</taxon>
        <taxon>Chrysiogenales</taxon>
        <taxon>Chrysiogenaceae</taxon>
        <taxon>Desulfurispirillum</taxon>
    </lineage>
</organism>
<dbReference type="FunCoup" id="E6W0K8">
    <property type="interactions" value="143"/>
</dbReference>
<dbReference type="STRING" id="653733.Selin_0511"/>
<dbReference type="InParanoid" id="E6W0K8"/>
<gene>
    <name evidence="3" type="ordered locus">Selin_0511</name>
</gene>
<dbReference type="EMBL" id="CP002432">
    <property type="protein sequence ID" value="ADU65260.1"/>
    <property type="molecule type" value="Genomic_DNA"/>
</dbReference>
<reference evidence="3 4" key="1">
    <citation type="submission" date="2010-12" db="EMBL/GenBank/DDBJ databases">
        <title>Complete sequence of Desulfurispirillum indicum S5.</title>
        <authorList>
            <consortium name="US DOE Joint Genome Institute"/>
            <person name="Lucas S."/>
            <person name="Copeland A."/>
            <person name="Lapidus A."/>
            <person name="Cheng J.-F."/>
            <person name="Goodwin L."/>
            <person name="Pitluck S."/>
            <person name="Chertkov O."/>
            <person name="Held B."/>
            <person name="Detter J.C."/>
            <person name="Han C."/>
            <person name="Tapia R."/>
            <person name="Land M."/>
            <person name="Hauser L."/>
            <person name="Kyrpides N."/>
            <person name="Ivanova N."/>
            <person name="Mikhailova N."/>
            <person name="Haggblom M."/>
            <person name="Rauschenbach I."/>
            <person name="Bini E."/>
            <person name="Woyke T."/>
        </authorList>
    </citation>
    <scope>NUCLEOTIDE SEQUENCE [LARGE SCALE GENOMIC DNA]</scope>
    <source>
        <strain evidence="4">ATCC BAA-1389 / DSM 22839 / S5</strain>
    </source>
</reference>
<keyword evidence="1" id="KW-0732">Signal</keyword>
<protein>
    <submittedName>
        <fullName evidence="3">5'-Nucleotidase domain-containing protein</fullName>
    </submittedName>
</protein>
<dbReference type="SUPFAM" id="SSF56300">
    <property type="entry name" value="Metallo-dependent phosphatases"/>
    <property type="match status" value="1"/>
</dbReference>
<proteinExistence type="inferred from homology"/>